<sequence length="233" mass="25857">MKKSVDQDEVKTYFQDTITVATYTIYHYDYSMIIFGKGVELKYLKTSYLLRFIDLSNNRFEGVIPGTIGNLRGLHLLYLSNNTLIGHIPPSLGNLSALESLDLSQNQLSGEIPGNLVELTFLAYFNVSQNHLSGPIPHGQQFDTFQEDLYKGNSGLCGEALLKKCEGSDSSRSLPSSEEDEDSGIQVELDWFVVLLGVVTGLVVGGVAGNTLGNKKHEWFVKTFGKRRRSLAR</sequence>
<dbReference type="AlphaFoldDB" id="A0A2P6QNY3"/>
<evidence type="ECO:0000256" key="5">
    <source>
        <dbReference type="ARBA" id="ARBA00022692"/>
    </source>
</evidence>
<dbReference type="OMA" id="PELAHFM"/>
<dbReference type="Gramene" id="PRQ35868">
    <property type="protein sequence ID" value="PRQ35868"/>
    <property type="gene ID" value="RchiOBHm_Chr4g0385171"/>
</dbReference>
<proteinExistence type="inferred from homology"/>
<keyword evidence="8 11" id="KW-0472">Membrane</keyword>
<keyword evidence="9" id="KW-0675">Receptor</keyword>
<keyword evidence="13" id="KW-1185">Reference proteome</keyword>
<dbReference type="GO" id="GO:0005886">
    <property type="term" value="C:plasma membrane"/>
    <property type="evidence" value="ECO:0007669"/>
    <property type="project" value="UniProtKB-SubCell"/>
</dbReference>
<dbReference type="FunFam" id="3.80.10.10:FF:000111">
    <property type="entry name" value="LRR receptor-like serine/threonine-protein kinase ERECTA"/>
    <property type="match status" value="1"/>
</dbReference>
<keyword evidence="7 11" id="KW-1133">Transmembrane helix</keyword>
<dbReference type="Proteomes" id="UP000238479">
    <property type="component" value="Chromosome 4"/>
</dbReference>
<dbReference type="PANTHER" id="PTHR27004">
    <property type="entry name" value="RECEPTOR-LIKE PROTEIN 12 ISOFORM X1"/>
    <property type="match status" value="1"/>
</dbReference>
<comment type="caution">
    <text evidence="12">The sequence shown here is derived from an EMBL/GenBank/DDBJ whole genome shotgun (WGS) entry which is preliminary data.</text>
</comment>
<dbReference type="InterPro" id="IPR001611">
    <property type="entry name" value="Leu-rich_rpt"/>
</dbReference>
<dbReference type="STRING" id="74649.A0A2P6QNY3"/>
<feature type="transmembrane region" description="Helical" evidence="11">
    <location>
        <begin position="191"/>
        <end position="212"/>
    </location>
</feature>
<accession>A0A2P6QNY3</accession>
<evidence type="ECO:0000256" key="10">
    <source>
        <dbReference type="ARBA" id="ARBA00023180"/>
    </source>
</evidence>
<keyword evidence="10" id="KW-0325">Glycoprotein</keyword>
<evidence type="ECO:0000256" key="11">
    <source>
        <dbReference type="SAM" id="Phobius"/>
    </source>
</evidence>
<organism evidence="12 13">
    <name type="scientific">Rosa chinensis</name>
    <name type="common">China rose</name>
    <dbReference type="NCBI Taxonomy" id="74649"/>
    <lineage>
        <taxon>Eukaryota</taxon>
        <taxon>Viridiplantae</taxon>
        <taxon>Streptophyta</taxon>
        <taxon>Embryophyta</taxon>
        <taxon>Tracheophyta</taxon>
        <taxon>Spermatophyta</taxon>
        <taxon>Magnoliopsida</taxon>
        <taxon>eudicotyledons</taxon>
        <taxon>Gunneridae</taxon>
        <taxon>Pentapetalae</taxon>
        <taxon>rosids</taxon>
        <taxon>fabids</taxon>
        <taxon>Rosales</taxon>
        <taxon>Rosaceae</taxon>
        <taxon>Rosoideae</taxon>
        <taxon>Rosoideae incertae sedis</taxon>
        <taxon>Rosa</taxon>
    </lineage>
</organism>
<evidence type="ECO:0000256" key="9">
    <source>
        <dbReference type="ARBA" id="ARBA00023170"/>
    </source>
</evidence>
<reference evidence="12 13" key="1">
    <citation type="journal article" date="2018" name="Nat. Genet.">
        <title>The Rosa genome provides new insights in the design of modern roses.</title>
        <authorList>
            <person name="Bendahmane M."/>
        </authorList>
    </citation>
    <scope>NUCLEOTIDE SEQUENCE [LARGE SCALE GENOMIC DNA]</scope>
    <source>
        <strain evidence="13">cv. Old Blush</strain>
    </source>
</reference>
<evidence type="ECO:0000256" key="2">
    <source>
        <dbReference type="ARBA" id="ARBA00009592"/>
    </source>
</evidence>
<name>A0A2P6QNY3_ROSCH</name>
<dbReference type="Gene3D" id="3.80.10.10">
    <property type="entry name" value="Ribonuclease Inhibitor"/>
    <property type="match status" value="1"/>
</dbReference>
<keyword evidence="3" id="KW-1003">Cell membrane</keyword>
<evidence type="ECO:0000256" key="3">
    <source>
        <dbReference type="ARBA" id="ARBA00022475"/>
    </source>
</evidence>
<dbReference type="SUPFAM" id="SSF52058">
    <property type="entry name" value="L domain-like"/>
    <property type="match status" value="1"/>
</dbReference>
<evidence type="ECO:0000256" key="4">
    <source>
        <dbReference type="ARBA" id="ARBA00022614"/>
    </source>
</evidence>
<comment type="similarity">
    <text evidence="2">Belongs to the RLP family.</text>
</comment>
<comment type="subcellular location">
    <subcellularLocation>
        <location evidence="1">Cell membrane</location>
        <topology evidence="1">Single-pass type I membrane protein</topology>
    </subcellularLocation>
</comment>
<dbReference type="PRINTS" id="PR00019">
    <property type="entry name" value="LEURICHRPT"/>
</dbReference>
<evidence type="ECO:0000313" key="13">
    <source>
        <dbReference type="Proteomes" id="UP000238479"/>
    </source>
</evidence>
<keyword evidence="5 11" id="KW-0812">Transmembrane</keyword>
<keyword evidence="4" id="KW-0433">Leucine-rich repeat</keyword>
<dbReference type="InterPro" id="IPR032675">
    <property type="entry name" value="LRR_dom_sf"/>
</dbReference>
<protein>
    <submittedName>
        <fullName evidence="12">Putative leucine-rich repeat domain, L domain-containing protein</fullName>
    </submittedName>
</protein>
<dbReference type="Pfam" id="PF13855">
    <property type="entry name" value="LRR_8"/>
    <property type="match status" value="1"/>
</dbReference>
<evidence type="ECO:0000256" key="1">
    <source>
        <dbReference type="ARBA" id="ARBA00004251"/>
    </source>
</evidence>
<gene>
    <name evidence="12" type="ORF">RchiOBHm_Chr4g0385171</name>
</gene>
<evidence type="ECO:0000256" key="8">
    <source>
        <dbReference type="ARBA" id="ARBA00023136"/>
    </source>
</evidence>
<evidence type="ECO:0000256" key="6">
    <source>
        <dbReference type="ARBA" id="ARBA00022737"/>
    </source>
</evidence>
<dbReference type="EMBL" id="PDCK01000042">
    <property type="protein sequence ID" value="PRQ35868.1"/>
    <property type="molecule type" value="Genomic_DNA"/>
</dbReference>
<dbReference type="PANTHER" id="PTHR27004:SF447">
    <property type="entry name" value="RECEPTOR LIKE PROTEIN 30-LIKE"/>
    <property type="match status" value="1"/>
</dbReference>
<keyword evidence="6" id="KW-0677">Repeat</keyword>
<evidence type="ECO:0000313" key="12">
    <source>
        <dbReference type="EMBL" id="PRQ35868.1"/>
    </source>
</evidence>
<evidence type="ECO:0000256" key="7">
    <source>
        <dbReference type="ARBA" id="ARBA00022989"/>
    </source>
</evidence>